<sequence length="131" mass="15531">MKPEAQYIIRYWFEWAAECFWSVNDAARERFGYAIIPEALPLSAQTIELVNELISWHDHALNWEYPPDPGPWRQEECDRFNQAARNLLATIRQELGEQFEVIDDFVEEVEDPELDAYLQDPQGFVRQKQID</sequence>
<organism evidence="1 2">
    <name type="scientific">Dictyobacter halimunensis</name>
    <dbReference type="NCBI Taxonomy" id="3026934"/>
    <lineage>
        <taxon>Bacteria</taxon>
        <taxon>Bacillati</taxon>
        <taxon>Chloroflexota</taxon>
        <taxon>Ktedonobacteria</taxon>
        <taxon>Ktedonobacterales</taxon>
        <taxon>Dictyobacteraceae</taxon>
        <taxon>Dictyobacter</taxon>
    </lineage>
</organism>
<evidence type="ECO:0000313" key="2">
    <source>
        <dbReference type="Proteomes" id="UP001344906"/>
    </source>
</evidence>
<dbReference type="Proteomes" id="UP001344906">
    <property type="component" value="Unassembled WGS sequence"/>
</dbReference>
<dbReference type="EMBL" id="BSRI01000002">
    <property type="protein sequence ID" value="GLV60203.1"/>
    <property type="molecule type" value="Genomic_DNA"/>
</dbReference>
<accession>A0ABQ6G102</accession>
<gene>
    <name evidence="1" type="ORF">KDH_70250</name>
</gene>
<comment type="caution">
    <text evidence="1">The sequence shown here is derived from an EMBL/GenBank/DDBJ whole genome shotgun (WGS) entry which is preliminary data.</text>
</comment>
<proteinExistence type="predicted"/>
<dbReference type="RefSeq" id="WP_338257208.1">
    <property type="nucleotide sequence ID" value="NZ_BSRI01000002.1"/>
</dbReference>
<protein>
    <submittedName>
        <fullName evidence="1">Uncharacterized protein</fullName>
    </submittedName>
</protein>
<keyword evidence="2" id="KW-1185">Reference proteome</keyword>
<name>A0ABQ6G102_9CHLR</name>
<reference evidence="1 2" key="1">
    <citation type="submission" date="2023-02" db="EMBL/GenBank/DDBJ databases">
        <title>Dictyobacter halimunensis sp. nov., a new member of the class Ktedonobacteria from forest soil in a geothermal area.</title>
        <authorList>
            <person name="Rachmania M.K."/>
            <person name="Ningsih F."/>
            <person name="Sakai Y."/>
            <person name="Yabe S."/>
            <person name="Yokota A."/>
            <person name="Sjamsuridzal W."/>
        </authorList>
    </citation>
    <scope>NUCLEOTIDE SEQUENCE [LARGE SCALE GENOMIC DNA]</scope>
    <source>
        <strain evidence="1 2">S3.2.2.5</strain>
    </source>
</reference>
<evidence type="ECO:0000313" key="1">
    <source>
        <dbReference type="EMBL" id="GLV60203.1"/>
    </source>
</evidence>